<organism evidence="6 7">
    <name type="scientific">Candidatus Paracaedimonas acanthamoebae</name>
    <dbReference type="NCBI Taxonomy" id="244581"/>
    <lineage>
        <taxon>Bacteria</taxon>
        <taxon>Pseudomonadati</taxon>
        <taxon>Pseudomonadota</taxon>
        <taxon>Alphaproteobacteria</taxon>
        <taxon>Holosporales</taxon>
        <taxon>Caedimonadaceae</taxon>
        <taxon>Candidatus Paracaedimonas</taxon>
    </lineage>
</organism>
<evidence type="ECO:0000256" key="2">
    <source>
        <dbReference type="ARBA" id="ARBA00022679"/>
    </source>
</evidence>
<keyword evidence="6" id="KW-0418">Kinase</keyword>
<evidence type="ECO:0000313" key="6">
    <source>
        <dbReference type="EMBL" id="MBN9413221.1"/>
    </source>
</evidence>
<name>A0A8J7Q0R3_9PROT</name>
<comment type="similarity">
    <text evidence="1">Belongs to the protein kinase superfamily. ADCK protein kinase family.</text>
</comment>
<evidence type="ECO:0000313" key="7">
    <source>
        <dbReference type="Proteomes" id="UP000664414"/>
    </source>
</evidence>
<reference evidence="6" key="1">
    <citation type="submission" date="2021-02" db="EMBL/GenBank/DDBJ databases">
        <title>Thiocyanate and organic carbon inputs drive convergent selection for specific autotrophic Afipia and Thiobacillus strains within complex microbiomes.</title>
        <authorList>
            <person name="Huddy R.J."/>
            <person name="Sachdeva R."/>
            <person name="Kadzinga F."/>
            <person name="Kantor R.S."/>
            <person name="Harrison S.T.L."/>
            <person name="Banfield J.F."/>
        </authorList>
    </citation>
    <scope>NUCLEOTIDE SEQUENCE</scope>
    <source>
        <strain evidence="6">SCN18_10_11_15_R4_P_38_20</strain>
    </source>
</reference>
<proteinExistence type="inferred from homology"/>
<dbReference type="InterPro" id="IPR034646">
    <property type="entry name" value="ADCK3_dom"/>
</dbReference>
<evidence type="ECO:0000259" key="5">
    <source>
        <dbReference type="Pfam" id="PF03109"/>
    </source>
</evidence>
<accession>A0A8J7Q0R3</accession>
<evidence type="ECO:0000256" key="1">
    <source>
        <dbReference type="ARBA" id="ARBA00009670"/>
    </source>
</evidence>
<keyword evidence="4" id="KW-0067">ATP-binding</keyword>
<dbReference type="InterPro" id="IPR051409">
    <property type="entry name" value="Atypical_kinase_ADCK"/>
</dbReference>
<evidence type="ECO:0000256" key="4">
    <source>
        <dbReference type="ARBA" id="ARBA00022840"/>
    </source>
</evidence>
<comment type="caution">
    <text evidence="6">The sequence shown here is derived from an EMBL/GenBank/DDBJ whole genome shotgun (WGS) entry which is preliminary data.</text>
</comment>
<dbReference type="GO" id="GO:0016301">
    <property type="term" value="F:kinase activity"/>
    <property type="evidence" value="ECO:0007669"/>
    <property type="project" value="UniProtKB-KW"/>
</dbReference>
<dbReference type="CDD" id="cd13970">
    <property type="entry name" value="ABC1_ADCK3"/>
    <property type="match status" value="1"/>
</dbReference>
<keyword evidence="3" id="KW-0547">Nucleotide-binding</keyword>
<keyword evidence="2" id="KW-0808">Transferase</keyword>
<gene>
    <name evidence="6" type="ORF">J0H12_04780</name>
</gene>
<feature type="domain" description="ABC1 atypical kinase-like" evidence="5">
    <location>
        <begin position="62"/>
        <end position="296"/>
    </location>
</feature>
<dbReference type="EMBL" id="JAFKGL010000018">
    <property type="protein sequence ID" value="MBN9413221.1"/>
    <property type="molecule type" value="Genomic_DNA"/>
</dbReference>
<dbReference type="AlphaFoldDB" id="A0A8J7Q0R3"/>
<evidence type="ECO:0000256" key="3">
    <source>
        <dbReference type="ARBA" id="ARBA00022741"/>
    </source>
</evidence>
<protein>
    <submittedName>
        <fullName evidence="6">AarF/ABC1/UbiB kinase family protein</fullName>
    </submittedName>
</protein>
<dbReference type="InterPro" id="IPR004147">
    <property type="entry name" value="ABC1_dom"/>
</dbReference>
<dbReference type="Pfam" id="PF03109">
    <property type="entry name" value="ABC1"/>
    <property type="match status" value="1"/>
</dbReference>
<dbReference type="Proteomes" id="UP000664414">
    <property type="component" value="Unassembled WGS sequence"/>
</dbReference>
<dbReference type="PANTHER" id="PTHR43851">
    <property type="match status" value="1"/>
</dbReference>
<dbReference type="PANTHER" id="PTHR43851:SF3">
    <property type="entry name" value="COENZYME Q8"/>
    <property type="match status" value="1"/>
</dbReference>
<sequence>MSTTALRLAGERYFGLLVDHESLAHDLTHALGSLKGPVMKIAQMLASIPDSIPSEYTAEFLQLQANAPAMGWPFVRRRMIAELGHNWQDKFAHFQHEATFAASLGQVHKAESKEGKPLACKLQYPDMKSIVEADLTQLKLIFSLYEASLKALQTQEIYEEIKARLWEELDYELEAKHIALYQYIFRDESSVRLPEVIPQLSTKRLLTMTWLEGKPLKELKNLSQTECNLLAQNIFRAWYKPFYHYGVIHGDPHLGNYTFSSEGIVNLLDFGCVRKFPASFVKGVIDLYHAMLYQDIDLAVSAYETWGFKNLSKELIDVLNLWAKLLYEPLLDDRIRSIQVDNRGTYGREIAYQVHTKLRELGGVCPPREFVFMDRAAVGIGSVFMHLKAELNWHQLYQDLIQDFSPENVDQQQAIALSESHLL</sequence>
<dbReference type="SUPFAM" id="SSF56112">
    <property type="entry name" value="Protein kinase-like (PK-like)"/>
    <property type="match status" value="1"/>
</dbReference>
<dbReference type="InterPro" id="IPR011009">
    <property type="entry name" value="Kinase-like_dom_sf"/>
</dbReference>
<dbReference type="GO" id="GO:0005524">
    <property type="term" value="F:ATP binding"/>
    <property type="evidence" value="ECO:0007669"/>
    <property type="project" value="UniProtKB-KW"/>
</dbReference>